<evidence type="ECO:0000313" key="2">
    <source>
        <dbReference type="Proteomes" id="UP000708208"/>
    </source>
</evidence>
<evidence type="ECO:0000313" key="1">
    <source>
        <dbReference type="EMBL" id="CAG7726480.1"/>
    </source>
</evidence>
<accession>A0A8J2JTU8</accession>
<organism evidence="1 2">
    <name type="scientific">Allacma fusca</name>
    <dbReference type="NCBI Taxonomy" id="39272"/>
    <lineage>
        <taxon>Eukaryota</taxon>
        <taxon>Metazoa</taxon>
        <taxon>Ecdysozoa</taxon>
        <taxon>Arthropoda</taxon>
        <taxon>Hexapoda</taxon>
        <taxon>Collembola</taxon>
        <taxon>Symphypleona</taxon>
        <taxon>Sminthuridae</taxon>
        <taxon>Allacma</taxon>
    </lineage>
</organism>
<dbReference type="AlphaFoldDB" id="A0A8J2JTU8"/>
<gene>
    <name evidence="1" type="ORF">AFUS01_LOCUS15392</name>
</gene>
<keyword evidence="2" id="KW-1185">Reference proteome</keyword>
<feature type="non-terminal residue" evidence="1">
    <location>
        <position position="1"/>
    </location>
</feature>
<sequence length="47" mass="5467">MTFLSLMQAYPSSNETCRQTSVMCNTRNKSHLFVLLYKLILKDVEVI</sequence>
<dbReference type="EMBL" id="CAJVCH010136103">
    <property type="protein sequence ID" value="CAG7726480.1"/>
    <property type="molecule type" value="Genomic_DNA"/>
</dbReference>
<comment type="caution">
    <text evidence="1">The sequence shown here is derived from an EMBL/GenBank/DDBJ whole genome shotgun (WGS) entry which is preliminary data.</text>
</comment>
<reference evidence="1" key="1">
    <citation type="submission" date="2021-06" db="EMBL/GenBank/DDBJ databases">
        <authorList>
            <person name="Hodson N. C."/>
            <person name="Mongue J. A."/>
            <person name="Jaron S. K."/>
        </authorList>
    </citation>
    <scope>NUCLEOTIDE SEQUENCE</scope>
</reference>
<proteinExistence type="predicted"/>
<dbReference type="Proteomes" id="UP000708208">
    <property type="component" value="Unassembled WGS sequence"/>
</dbReference>
<name>A0A8J2JTU8_9HEXA</name>
<protein>
    <submittedName>
        <fullName evidence="1">Uncharacterized protein</fullName>
    </submittedName>
</protein>